<keyword evidence="2" id="KW-1185">Reference proteome</keyword>
<proteinExistence type="predicted"/>
<name>A0A1I4BEF5_9GAMM</name>
<dbReference type="EMBL" id="FOSR01000005">
    <property type="protein sequence ID" value="SFK66376.1"/>
    <property type="molecule type" value="Genomic_DNA"/>
</dbReference>
<evidence type="ECO:0000313" key="1">
    <source>
        <dbReference type="EMBL" id="SFK66376.1"/>
    </source>
</evidence>
<dbReference type="InterPro" id="IPR009045">
    <property type="entry name" value="Zn_M74/Hedgehog-like"/>
</dbReference>
<sequence length="190" mass="20715">MAQKSGRYWVAWANAHATNSADVNALDADFKAKVEAFIQALKAAGATVIIAAIRRNPKRAYLFHWAWMISQGKCAPGDPAPMQGVDIEWDHGDLKRSKAGAKEMVDGFGLAVPPASFNPPSLISNHINGQAIDMTITWTGTIRIRKKDGTVIDVPYQSNPDTNTLLQEVGASCGVKKLKTDRPHWSYNGK</sequence>
<accession>A0A1I4BEF5</accession>
<reference evidence="2" key="1">
    <citation type="submission" date="2016-10" db="EMBL/GenBank/DDBJ databases">
        <authorList>
            <person name="Varghese N."/>
            <person name="Submissions S."/>
        </authorList>
    </citation>
    <scope>NUCLEOTIDE SEQUENCE [LARGE SCALE GENOMIC DNA]</scope>
    <source>
        <strain evidence="2">MO64</strain>
    </source>
</reference>
<dbReference type="AlphaFoldDB" id="A0A1I4BEF5"/>
<evidence type="ECO:0000313" key="2">
    <source>
        <dbReference type="Proteomes" id="UP000198725"/>
    </source>
</evidence>
<gene>
    <name evidence="1" type="ORF">SAMN05192579_10538</name>
</gene>
<dbReference type="RefSeq" id="WP_092702797.1">
    <property type="nucleotide sequence ID" value="NZ_FOSR01000005.1"/>
</dbReference>
<protein>
    <recommendedName>
        <fullName evidence="3">Peptidoglycan-binding domain-containing protein</fullName>
    </recommendedName>
</protein>
<dbReference type="Proteomes" id="UP000198725">
    <property type="component" value="Unassembled WGS sequence"/>
</dbReference>
<dbReference type="SUPFAM" id="SSF55166">
    <property type="entry name" value="Hedgehog/DD-peptidase"/>
    <property type="match status" value="1"/>
</dbReference>
<organism evidence="1 2">
    <name type="scientific">Rhodanobacter glycinis</name>
    <dbReference type="NCBI Taxonomy" id="582702"/>
    <lineage>
        <taxon>Bacteria</taxon>
        <taxon>Pseudomonadati</taxon>
        <taxon>Pseudomonadota</taxon>
        <taxon>Gammaproteobacteria</taxon>
        <taxon>Lysobacterales</taxon>
        <taxon>Rhodanobacteraceae</taxon>
        <taxon>Rhodanobacter</taxon>
    </lineage>
</organism>
<evidence type="ECO:0008006" key="3">
    <source>
        <dbReference type="Google" id="ProtNLM"/>
    </source>
</evidence>